<dbReference type="SUPFAM" id="SSF53474">
    <property type="entry name" value="alpha/beta-Hydrolases"/>
    <property type="match status" value="1"/>
</dbReference>
<dbReference type="Proteomes" id="UP001597400">
    <property type="component" value="Unassembled WGS sequence"/>
</dbReference>
<comment type="caution">
    <text evidence="3">The sequence shown here is derived from an EMBL/GenBank/DDBJ whole genome shotgun (WGS) entry which is preliminary data.</text>
</comment>
<organism evidence="3 4">
    <name type="scientific">Sphingomonas arantia</name>
    <dbReference type="NCBI Taxonomy" id="1460676"/>
    <lineage>
        <taxon>Bacteria</taxon>
        <taxon>Pseudomonadati</taxon>
        <taxon>Pseudomonadota</taxon>
        <taxon>Alphaproteobacteria</taxon>
        <taxon>Sphingomonadales</taxon>
        <taxon>Sphingomonadaceae</taxon>
        <taxon>Sphingomonas</taxon>
    </lineage>
</organism>
<sequence>MLSIDVAQPAPTLVTVRARVVGATTEGVDRFIGVQFAAPPVGPLRWREPQAQHAWIGVLVVTTTSPLCLQDSATTS</sequence>
<dbReference type="InterPro" id="IPR029058">
    <property type="entry name" value="AB_hydrolase_fold"/>
</dbReference>
<evidence type="ECO:0000313" key="4">
    <source>
        <dbReference type="Proteomes" id="UP001597400"/>
    </source>
</evidence>
<keyword evidence="4" id="KW-1185">Reference proteome</keyword>
<dbReference type="PANTHER" id="PTHR43918">
    <property type="entry name" value="ACETYLCHOLINESTERASE"/>
    <property type="match status" value="1"/>
</dbReference>
<dbReference type="RefSeq" id="WP_380929754.1">
    <property type="nucleotide sequence ID" value="NZ_JBHUGS010000002.1"/>
</dbReference>
<dbReference type="InterPro" id="IPR002018">
    <property type="entry name" value="CarbesteraseB"/>
</dbReference>
<protein>
    <submittedName>
        <fullName evidence="3">Carboxylesterase family protein</fullName>
    </submittedName>
</protein>
<dbReference type="InterPro" id="IPR050654">
    <property type="entry name" value="AChE-related_enzymes"/>
</dbReference>
<evidence type="ECO:0000256" key="1">
    <source>
        <dbReference type="ARBA" id="ARBA00022801"/>
    </source>
</evidence>
<dbReference type="Gene3D" id="3.40.50.1820">
    <property type="entry name" value="alpha/beta hydrolase"/>
    <property type="match status" value="1"/>
</dbReference>
<accession>A0ABW4U0J5</accession>
<name>A0ABW4U0J5_9SPHN</name>
<dbReference type="EMBL" id="JBHUGS010000002">
    <property type="protein sequence ID" value="MFD1951241.1"/>
    <property type="molecule type" value="Genomic_DNA"/>
</dbReference>
<keyword evidence="1" id="KW-0378">Hydrolase</keyword>
<gene>
    <name evidence="3" type="ORF">ACFSGX_10745</name>
</gene>
<dbReference type="Pfam" id="PF00135">
    <property type="entry name" value="COesterase"/>
    <property type="match status" value="1"/>
</dbReference>
<proteinExistence type="predicted"/>
<feature type="domain" description="Carboxylesterase type B" evidence="2">
    <location>
        <begin position="19"/>
        <end position="74"/>
    </location>
</feature>
<evidence type="ECO:0000259" key="2">
    <source>
        <dbReference type="Pfam" id="PF00135"/>
    </source>
</evidence>
<dbReference type="PANTHER" id="PTHR43918:SF4">
    <property type="entry name" value="CARBOXYLIC ESTER HYDROLASE"/>
    <property type="match status" value="1"/>
</dbReference>
<evidence type="ECO:0000313" key="3">
    <source>
        <dbReference type="EMBL" id="MFD1951241.1"/>
    </source>
</evidence>
<reference evidence="4" key="1">
    <citation type="journal article" date="2019" name="Int. J. Syst. Evol. Microbiol.">
        <title>The Global Catalogue of Microorganisms (GCM) 10K type strain sequencing project: providing services to taxonomists for standard genome sequencing and annotation.</title>
        <authorList>
            <consortium name="The Broad Institute Genomics Platform"/>
            <consortium name="The Broad Institute Genome Sequencing Center for Infectious Disease"/>
            <person name="Wu L."/>
            <person name="Ma J."/>
        </authorList>
    </citation>
    <scope>NUCLEOTIDE SEQUENCE [LARGE SCALE GENOMIC DNA]</scope>
    <source>
        <strain evidence="4">CGMCC 1.12702</strain>
    </source>
</reference>